<name>A0A0K2UUL9_LEPSM</name>
<feature type="domain" description="B box-type" evidence="13">
    <location>
        <begin position="545"/>
        <end position="588"/>
    </location>
</feature>
<dbReference type="SUPFAM" id="SSF47370">
    <property type="entry name" value="Bromodomain"/>
    <property type="match status" value="1"/>
</dbReference>
<dbReference type="PROSITE" id="PS00518">
    <property type="entry name" value="ZF_RING_1"/>
    <property type="match status" value="1"/>
</dbReference>
<keyword evidence="3 7" id="KW-0863">Zinc-finger</keyword>
<dbReference type="PANTHER" id="PTHR45915:SF6">
    <property type="entry name" value="E3 UBIQUITIN-PROTEIN LIGASE TRIM33"/>
    <property type="match status" value="1"/>
</dbReference>
<keyword evidence="5 8" id="KW-0103">Bromodomain</keyword>
<dbReference type="PROSITE" id="PS50016">
    <property type="entry name" value="ZF_PHD_2"/>
    <property type="match status" value="1"/>
</dbReference>
<feature type="compositionally biased region" description="Polar residues" evidence="9">
    <location>
        <begin position="951"/>
        <end position="966"/>
    </location>
</feature>
<dbReference type="PROSITE" id="PS50119">
    <property type="entry name" value="ZF_BBOX"/>
    <property type="match status" value="2"/>
</dbReference>
<reference evidence="14" key="1">
    <citation type="submission" date="2014-05" db="EMBL/GenBank/DDBJ databases">
        <authorList>
            <person name="Chronopoulou M."/>
        </authorList>
    </citation>
    <scope>NUCLEOTIDE SEQUENCE</scope>
    <source>
        <tissue evidence="14">Whole organism</tissue>
    </source>
</reference>
<feature type="region of interest" description="Disordered" evidence="9">
    <location>
        <begin position="802"/>
        <end position="919"/>
    </location>
</feature>
<feature type="compositionally biased region" description="Low complexity" evidence="9">
    <location>
        <begin position="1"/>
        <end position="63"/>
    </location>
</feature>
<feature type="compositionally biased region" description="Low complexity" evidence="9">
    <location>
        <begin position="1044"/>
        <end position="1075"/>
    </location>
</feature>
<evidence type="ECO:0000259" key="13">
    <source>
        <dbReference type="PROSITE" id="PS50119"/>
    </source>
</evidence>
<dbReference type="SUPFAM" id="SSF57850">
    <property type="entry name" value="RING/U-box"/>
    <property type="match status" value="1"/>
</dbReference>
<evidence type="ECO:0000256" key="5">
    <source>
        <dbReference type="ARBA" id="ARBA00023117"/>
    </source>
</evidence>
<feature type="region of interest" description="Disordered" evidence="9">
    <location>
        <begin position="189"/>
        <end position="339"/>
    </location>
</feature>
<dbReference type="Gene3D" id="1.20.920.10">
    <property type="entry name" value="Bromodomain-like"/>
    <property type="match status" value="1"/>
</dbReference>
<evidence type="ECO:0000256" key="8">
    <source>
        <dbReference type="PROSITE-ProRule" id="PRU00035"/>
    </source>
</evidence>
<dbReference type="SUPFAM" id="SSF57845">
    <property type="entry name" value="B-box zinc-binding domain"/>
    <property type="match status" value="1"/>
</dbReference>
<feature type="compositionally biased region" description="Basic and acidic residues" evidence="9">
    <location>
        <begin position="291"/>
        <end position="306"/>
    </location>
</feature>
<feature type="region of interest" description="Disordered" evidence="9">
    <location>
        <begin position="1"/>
        <end position="77"/>
    </location>
</feature>
<feature type="compositionally biased region" description="Basic and acidic residues" evidence="9">
    <location>
        <begin position="1573"/>
        <end position="1602"/>
    </location>
</feature>
<dbReference type="CDD" id="cd15541">
    <property type="entry name" value="PHD_TIF1_like"/>
    <property type="match status" value="1"/>
</dbReference>
<evidence type="ECO:0000256" key="3">
    <source>
        <dbReference type="ARBA" id="ARBA00022771"/>
    </source>
</evidence>
<evidence type="ECO:0000256" key="9">
    <source>
        <dbReference type="SAM" id="MobiDB-lite"/>
    </source>
</evidence>
<organism evidence="14">
    <name type="scientific">Lepeophtheirus salmonis</name>
    <name type="common">Salmon louse</name>
    <name type="synonym">Caligus salmonis</name>
    <dbReference type="NCBI Taxonomy" id="72036"/>
    <lineage>
        <taxon>Eukaryota</taxon>
        <taxon>Metazoa</taxon>
        <taxon>Ecdysozoa</taxon>
        <taxon>Arthropoda</taxon>
        <taxon>Crustacea</taxon>
        <taxon>Multicrustacea</taxon>
        <taxon>Hexanauplia</taxon>
        <taxon>Copepoda</taxon>
        <taxon>Siphonostomatoida</taxon>
        <taxon>Caligidae</taxon>
        <taxon>Lepeophtheirus</taxon>
    </lineage>
</organism>
<dbReference type="InterPro" id="IPR019787">
    <property type="entry name" value="Znf_PHD-finger"/>
</dbReference>
<keyword evidence="2" id="KW-0479">Metal-binding</keyword>
<feature type="compositionally biased region" description="Low complexity" evidence="9">
    <location>
        <begin position="852"/>
        <end position="874"/>
    </location>
</feature>
<dbReference type="SMART" id="SM00249">
    <property type="entry name" value="PHD"/>
    <property type="match status" value="1"/>
</dbReference>
<dbReference type="GO" id="GO:0008270">
    <property type="term" value="F:zinc ion binding"/>
    <property type="evidence" value="ECO:0007669"/>
    <property type="project" value="UniProtKB-KW"/>
</dbReference>
<dbReference type="PROSITE" id="PS50014">
    <property type="entry name" value="BROMODOMAIN_2"/>
    <property type="match status" value="1"/>
</dbReference>
<accession>A0A0K2UUL9</accession>
<evidence type="ECO:0000259" key="10">
    <source>
        <dbReference type="PROSITE" id="PS50014"/>
    </source>
</evidence>
<evidence type="ECO:0000259" key="11">
    <source>
        <dbReference type="PROSITE" id="PS50016"/>
    </source>
</evidence>
<feature type="compositionally biased region" description="Gly residues" evidence="9">
    <location>
        <begin position="875"/>
        <end position="890"/>
    </location>
</feature>
<keyword evidence="6" id="KW-0539">Nucleus</keyword>
<sequence>MSQHPYAYGGYPPQGYQQYYQQQPQQQQQQSWPQPQQQQQQQQQHTPQQQQQHYIQQQQQQHFNAHHHSQQVQSTGVLGPSVGLGVEKDVRPYIATNGGLPPGISVVRDNAQFTMPELPKGVSISRQSLGNEKVCSMGGGASPGVGIGGPAYPSSTQEVEEEGAKPRQYKPLVKHFNRNEVGFDLSRVKTEPGLLKKPPPLTIRPESRPSPSRLPNNMMTTSSTSSTTPTKMNSSPVVSTSSKTQIASSIQNSMNSSNAVTLTESQKSHEQSSVPLSNKSSDVDSGVEEENSLKSIEEESKKEKTVSDNNADSTGNLESFSDGVQDEDELNNKGNADLRKDEEHSILKAHLSIDEDSNNLGFPDTASESVRQSIDFFSNLKNPVVGKDTLCIYCTQNCYDKDPKLLNCLHTICSLCLENQLKESSSNRGTEDVILDLDVAPIGIERSVFCPPCKIKTLENEITQNLIIISADSSMDCEDSDGKICNSCDEDNVSSQWCKDCEEYLCDDCVKAHLRVKMTKDHTLKLVISSKKQLSSSSSSVPSLKLLKICSYHDQEYLDYYCETCDKLTCRNCQVLNHQGHTHRFSREVAFDFKFKLRQMISDVKLKKNTLEENRALLGTKLTEVNIKERSLLTQLKDIEQYLVNKIECRFKELIKEVSKTILDKRKAIDGRKNTLDRLFQQADHSLAFVDHLINFKSQEQYGEDLGILSAKRTVERQLRRLKKTDTSTGLTDQTNNFKLDAYFQQYSGSAMHEGLDSCLKQMLADVKVLNSPPRTPPSETIVSQPNVQLVPSPSQKVVIKRPLESPSQASRIAQRTTLLKPQTPQVVKRSPSISKAVGRGLTSANIGGRGSPLSSGRGSPLSRGRGAVAKSAGSGRGGRGGSSSAGPGRGVSTRGAKGASVSTGRGGGGRGSMNNSVRGKSIGAATQAALNKVKQGQAIGARPAAGVGRGSNSLNNSPVLKSPNMPINAQQKMHISQRQLMQQQQHKNPQQLDIRRVSHQQQVLKPNEAAPSRPPILRQRSQITVTSSNYQQNQQQWPNNANNWTQAQQQQQAPQPRMQGQAPQPRMQAQPPQQHQRDQVKQQQQNNYFVAAYGQQEQSQRGIYPQSGQVSTTLQSSSSTTTTTQPSRSNSSWHTPQIDTASSVVSPANAVSKSSDTSFKITLPSISKIQPNNTSLTPNLPIKKEILDSNEESFSSTVTASKNSQAIDSRSLLPLKSIQEAGKKISENVVVSNQASMSKPQNSSLTISQISTTEKVVESVSAPKGITVSVKKEGVDNNSSSNTCTNVAEVSQSSNAEVSQSSDAEDWCAVCHDGGDVQYCCARCPKVYHLYCYVPSMASEPPDDWVCLLCATVAEVYQYSNKVEEGKMGERDLMICRRLLLELYNQYPQSASFKDCADLNFPQYLQVVKEPIALDVIKNRVDKNNIDQYSTIEEFLSDVRRMFKNCYIFHEKDSQWFQHAKELEEYLDKKLEEWIPHLAYDQTLDAFKNTKKRRNTDASSYTAGPSSAKKKRTSDVTGEKSLIPDEVTPKKKSKNKNKSKVPEGDDSDGEGEEAVNDNEDVDDGEESDPLSEGEKLDYLDCLEAKLDRANKSLDEKDEVRDGTSAGPSKRGRG</sequence>
<feature type="compositionally biased region" description="Basic residues" evidence="9">
    <location>
        <begin position="1531"/>
        <end position="1540"/>
    </location>
</feature>
<feature type="compositionally biased region" description="Polar residues" evidence="9">
    <location>
        <begin position="308"/>
        <end position="319"/>
    </location>
</feature>
<feature type="region of interest" description="Disordered" evidence="9">
    <location>
        <begin position="943"/>
        <end position="966"/>
    </location>
</feature>
<dbReference type="Gene3D" id="3.30.40.10">
    <property type="entry name" value="Zinc/RING finger domain, C3HC4 (zinc finger)"/>
    <property type="match status" value="2"/>
</dbReference>
<dbReference type="InterPro" id="IPR000315">
    <property type="entry name" value="Znf_B-box"/>
</dbReference>
<dbReference type="PANTHER" id="PTHR45915">
    <property type="entry name" value="TRANSCRIPTION INTERMEDIARY FACTOR"/>
    <property type="match status" value="1"/>
</dbReference>
<feature type="domain" description="PHD-type" evidence="11">
    <location>
        <begin position="1306"/>
        <end position="1354"/>
    </location>
</feature>
<feature type="domain" description="B box-type" evidence="13">
    <location>
        <begin position="480"/>
        <end position="527"/>
    </location>
</feature>
<dbReference type="GO" id="GO:0005634">
    <property type="term" value="C:nucleus"/>
    <property type="evidence" value="ECO:0007669"/>
    <property type="project" value="UniProtKB-SubCell"/>
</dbReference>
<feature type="compositionally biased region" description="Polar residues" evidence="9">
    <location>
        <begin position="806"/>
        <end position="826"/>
    </location>
</feature>
<feature type="region of interest" description="Disordered" evidence="9">
    <location>
        <begin position="1492"/>
        <end position="1614"/>
    </location>
</feature>
<dbReference type="Pfam" id="PF00643">
    <property type="entry name" value="zf-B_box"/>
    <property type="match status" value="1"/>
</dbReference>
<dbReference type="InterPro" id="IPR011011">
    <property type="entry name" value="Znf_FYVE_PHD"/>
</dbReference>
<dbReference type="InterPro" id="IPR001487">
    <property type="entry name" value="Bromodomain"/>
</dbReference>
<protein>
    <submittedName>
        <fullName evidence="14">E3 ubiquitinprotein ligase TRIM33like [Musca domestica]</fullName>
    </submittedName>
</protein>
<dbReference type="OrthoDB" id="6374355at2759"/>
<evidence type="ECO:0000256" key="7">
    <source>
        <dbReference type="PROSITE-ProRule" id="PRU00024"/>
    </source>
</evidence>
<proteinExistence type="predicted"/>
<dbReference type="EMBL" id="HACA01024612">
    <property type="protein sequence ID" value="CDW41973.1"/>
    <property type="molecule type" value="Transcribed_RNA"/>
</dbReference>
<dbReference type="SMART" id="SM00184">
    <property type="entry name" value="RING"/>
    <property type="match status" value="2"/>
</dbReference>
<evidence type="ECO:0000256" key="6">
    <source>
        <dbReference type="ARBA" id="ARBA00023242"/>
    </source>
</evidence>
<evidence type="ECO:0000256" key="4">
    <source>
        <dbReference type="ARBA" id="ARBA00022833"/>
    </source>
</evidence>
<dbReference type="GO" id="GO:0000785">
    <property type="term" value="C:chromatin"/>
    <property type="evidence" value="ECO:0007669"/>
    <property type="project" value="TreeGrafter"/>
</dbReference>
<evidence type="ECO:0000256" key="2">
    <source>
        <dbReference type="ARBA" id="ARBA00022723"/>
    </source>
</evidence>
<dbReference type="Pfam" id="PF00439">
    <property type="entry name" value="Bromodomain"/>
    <property type="match status" value="1"/>
</dbReference>
<dbReference type="InterPro" id="IPR036427">
    <property type="entry name" value="Bromodomain-like_sf"/>
</dbReference>
<comment type="subcellular location">
    <subcellularLocation>
        <location evidence="1">Nucleus</location>
    </subcellularLocation>
</comment>
<feature type="compositionally biased region" description="Low complexity" evidence="9">
    <location>
        <begin position="209"/>
        <end position="236"/>
    </location>
</feature>
<dbReference type="InterPro" id="IPR017907">
    <property type="entry name" value="Znf_RING_CS"/>
</dbReference>
<dbReference type="InterPro" id="IPR013083">
    <property type="entry name" value="Znf_RING/FYVE/PHD"/>
</dbReference>
<dbReference type="SUPFAM" id="SSF81995">
    <property type="entry name" value="beta-sandwich domain of Sec23/24"/>
    <property type="match status" value="1"/>
</dbReference>
<feature type="non-terminal residue" evidence="14">
    <location>
        <position position="1614"/>
    </location>
</feature>
<dbReference type="SUPFAM" id="SSF57903">
    <property type="entry name" value="FYVE/PHD zinc finger"/>
    <property type="match status" value="1"/>
</dbReference>
<evidence type="ECO:0000256" key="1">
    <source>
        <dbReference type="ARBA" id="ARBA00004123"/>
    </source>
</evidence>
<evidence type="ECO:0000259" key="12">
    <source>
        <dbReference type="PROSITE" id="PS50089"/>
    </source>
</evidence>
<dbReference type="InterPro" id="IPR001965">
    <property type="entry name" value="Znf_PHD"/>
</dbReference>
<dbReference type="InterPro" id="IPR001841">
    <property type="entry name" value="Znf_RING"/>
</dbReference>
<feature type="region of interest" description="Disordered" evidence="9">
    <location>
        <begin position="1100"/>
        <end position="1138"/>
    </location>
</feature>
<feature type="region of interest" description="Disordered" evidence="9">
    <location>
        <begin position="1044"/>
        <end position="1084"/>
    </location>
</feature>
<dbReference type="SMART" id="SM00297">
    <property type="entry name" value="BROMO"/>
    <property type="match status" value="1"/>
</dbReference>
<feature type="compositionally biased region" description="Low complexity" evidence="9">
    <location>
        <begin position="1107"/>
        <end position="1133"/>
    </location>
</feature>
<dbReference type="SMART" id="SM00336">
    <property type="entry name" value="BBOX"/>
    <property type="match status" value="2"/>
</dbReference>
<keyword evidence="4" id="KW-0862">Zinc</keyword>
<dbReference type="PROSITE" id="PS50089">
    <property type="entry name" value="ZF_RING_2"/>
    <property type="match status" value="1"/>
</dbReference>
<feature type="compositionally biased region" description="Polar residues" evidence="9">
    <location>
        <begin position="237"/>
        <end position="280"/>
    </location>
</feature>
<feature type="compositionally biased region" description="Acidic residues" evidence="9">
    <location>
        <begin position="1545"/>
        <end position="1572"/>
    </location>
</feature>
<feature type="domain" description="RING-type" evidence="12">
    <location>
        <begin position="391"/>
        <end position="454"/>
    </location>
</feature>
<dbReference type="Gene3D" id="3.30.160.60">
    <property type="entry name" value="Classic Zinc Finger"/>
    <property type="match status" value="1"/>
</dbReference>
<feature type="domain" description="Bromo" evidence="10">
    <location>
        <begin position="1396"/>
        <end position="1458"/>
    </location>
</feature>
<evidence type="ECO:0000313" key="14">
    <source>
        <dbReference type="EMBL" id="CDW41973.1"/>
    </source>
</evidence>